<evidence type="ECO:0000256" key="2">
    <source>
        <dbReference type="ARBA" id="ARBA00011541"/>
    </source>
</evidence>
<dbReference type="Pfam" id="PF01367">
    <property type="entry name" value="5_3_exonuc"/>
    <property type="match status" value="1"/>
</dbReference>
<dbReference type="InterPro" id="IPR029060">
    <property type="entry name" value="PIN-like_dom_sf"/>
</dbReference>
<keyword evidence="11 17" id="KW-0269">Exonuclease</keyword>
<dbReference type="FunFam" id="3.40.50.1010:FF:000001">
    <property type="entry name" value="DNA polymerase I"/>
    <property type="match status" value="1"/>
</dbReference>
<dbReference type="InterPro" id="IPR012337">
    <property type="entry name" value="RNaseH-like_sf"/>
</dbReference>
<keyword evidence="12 17" id="KW-0239">DNA-directed DNA polymerase</keyword>
<dbReference type="InterPro" id="IPR043502">
    <property type="entry name" value="DNA/RNA_pol_sf"/>
</dbReference>
<dbReference type="Gene3D" id="3.30.70.370">
    <property type="match status" value="1"/>
</dbReference>
<evidence type="ECO:0000259" key="20">
    <source>
        <dbReference type="SMART" id="SM00479"/>
    </source>
</evidence>
<dbReference type="SMART" id="SM00479">
    <property type="entry name" value="EXOIII"/>
    <property type="match status" value="1"/>
</dbReference>
<evidence type="ECO:0000256" key="1">
    <source>
        <dbReference type="ARBA" id="ARBA00007705"/>
    </source>
</evidence>
<evidence type="ECO:0000256" key="6">
    <source>
        <dbReference type="ARBA" id="ARBA00022695"/>
    </source>
</evidence>
<keyword evidence="5 17" id="KW-0808">Transferase</keyword>
<dbReference type="SUPFAM" id="SSF88723">
    <property type="entry name" value="PIN domain-like"/>
    <property type="match status" value="1"/>
</dbReference>
<dbReference type="PROSITE" id="PS00447">
    <property type="entry name" value="DNA_POLYMERASE_A"/>
    <property type="match status" value="1"/>
</dbReference>
<comment type="similarity">
    <text evidence="1 17">Belongs to the DNA polymerase type-A family.</text>
</comment>
<keyword evidence="10 17" id="KW-0378">Hydrolase</keyword>
<dbReference type="NCBIfam" id="TIGR00593">
    <property type="entry name" value="pola"/>
    <property type="match status" value="1"/>
</dbReference>
<dbReference type="FunFam" id="3.30.420.10:FF:000026">
    <property type="entry name" value="DNA polymerase I"/>
    <property type="match status" value="1"/>
</dbReference>
<sequence length="1000" mass="108734">MTEPQHNAAKAAVCSVPAGEPTPIIKGSHVYLVDGSGYIFRAFHALPPLTRPSDGLPVGAVHGFCAMLWKLLRESKAAEAPTHLAVIFDASRDNYRNEIYQAYKANRPPAPEELVPQFPLIRDAVRAFNVACLEMEGFEADDLIATYTRQVVAAGGDVTIVSSDKDLMQLIQPGVVMFDAMKNKKLGRDEVIEKFGVPPELVVDVQSLAGDSVDNVPGVPGIGIKTAAELINEYGDLDALLERASEIKQPKRRERLTEFADQARVSRELVRLKDDVPGLISADALGVQDPDPAPLLSFLREMEFNTLTRRIADALGTEPPAPVAVSVGSTVASKRKAGAVSAGADSAAGEAEAPVAESPAAGAELLAAAARASFDRSKYKTITTREDLEAWVTRAYETGRVAFDTETTSLDPMQAELVGVSLAVAPGEACYIPLAHRASADSFDFGSHDGIEQLSTVEALALLKPLLEDASILKIGQNVKYDLNVLAQHGIAVTPIDDTMLMSYALDAGKGSHGMDDLALRHLGHVCMTFDQVVATLPGKKKSERTFAQAPLDKATEYAAEDADVTLRLWLVLKPRLAAERVATVYETLERPLISVIAGMEREGIRVDGGILSRLSSTFAQASARLEEEVNGLVGHKFNLASPRQLGELLFDRLQLPGGKRTKSGQWETRAGLLDDLAANEDLPDDARRLINTMLEWRQLTKLRSTYTDALPGYVHMRTERIHTSYSLAATTTGRLASSEPNLQNIPIRTREGREIRTAFIAEPGRQLISADYSQIELRVLAHVADIPQLRKAFDDGLDIHAMTASEMFGVPVEGMPSEVRRRAKAINFGIIYGISAFGLANQLGISREEAAAYIKTYFERFPGIRAYMDETKRVAHERGFVETIFGRRIHYPEINTKNPSMRGFLERAAINAPIQGSAADIIRRAMARMPTALEEAGLKTAKMLLQVHDELVFEVADAEVPATLATVKRVMEGAALPVVKLAVPIQVDAKAAENWEAAH</sequence>
<dbReference type="InterPro" id="IPR020046">
    <property type="entry name" value="5-3_exonucl_a-hlix_arch_N"/>
</dbReference>
<evidence type="ECO:0000256" key="10">
    <source>
        <dbReference type="ARBA" id="ARBA00022801"/>
    </source>
</evidence>
<dbReference type="EMBL" id="LMTR01000026">
    <property type="protein sequence ID" value="KWT71268.1"/>
    <property type="molecule type" value="Genomic_DNA"/>
</dbReference>
<feature type="domain" description="5'-3' exonuclease" evidence="19">
    <location>
        <begin position="28"/>
        <end position="288"/>
    </location>
</feature>
<dbReference type="CDD" id="cd09859">
    <property type="entry name" value="PIN_53EXO"/>
    <property type="match status" value="1"/>
</dbReference>
<dbReference type="SUPFAM" id="SSF47807">
    <property type="entry name" value="5' to 3' exonuclease, C-terminal subdomain"/>
    <property type="match status" value="1"/>
</dbReference>
<keyword evidence="6 17" id="KW-0548">Nucleotidyltransferase</keyword>
<protein>
    <recommendedName>
        <fullName evidence="4 16">DNA polymerase I</fullName>
        <ecNumber evidence="3 16">2.7.7.7</ecNumber>
    </recommendedName>
</protein>
<dbReference type="Gene3D" id="3.40.50.1010">
    <property type="entry name" value="5'-nuclease"/>
    <property type="match status" value="1"/>
</dbReference>
<dbReference type="InterPro" id="IPR018320">
    <property type="entry name" value="DNA_polymerase_1"/>
</dbReference>
<dbReference type="CDD" id="cd09898">
    <property type="entry name" value="H3TH_53EXO"/>
    <property type="match status" value="1"/>
</dbReference>
<dbReference type="GO" id="GO:0003887">
    <property type="term" value="F:DNA-directed DNA polymerase activity"/>
    <property type="evidence" value="ECO:0007669"/>
    <property type="project" value="UniProtKB-UniRule"/>
</dbReference>
<dbReference type="InterPro" id="IPR002562">
    <property type="entry name" value="3'-5'_exonuclease_dom"/>
</dbReference>
<evidence type="ECO:0000256" key="17">
    <source>
        <dbReference type="RuleBase" id="RU004460"/>
    </source>
</evidence>
<evidence type="ECO:0000256" key="9">
    <source>
        <dbReference type="ARBA" id="ARBA00022763"/>
    </source>
</evidence>
<dbReference type="CDD" id="cd08637">
    <property type="entry name" value="DNA_pol_A_pol_I_C"/>
    <property type="match status" value="1"/>
</dbReference>
<dbReference type="SMART" id="SM00475">
    <property type="entry name" value="53EXOc"/>
    <property type="match status" value="1"/>
</dbReference>
<feature type="domain" description="Exonuclease" evidence="20">
    <location>
        <begin position="399"/>
        <end position="579"/>
    </location>
</feature>
<dbReference type="GO" id="GO:0008409">
    <property type="term" value="F:5'-3' exonuclease activity"/>
    <property type="evidence" value="ECO:0007669"/>
    <property type="project" value="UniProtKB-UniRule"/>
</dbReference>
<evidence type="ECO:0000256" key="8">
    <source>
        <dbReference type="ARBA" id="ARBA00022722"/>
    </source>
</evidence>
<dbReference type="Gene3D" id="1.10.150.20">
    <property type="entry name" value="5' to 3' exonuclease, C-terminal subdomain"/>
    <property type="match status" value="2"/>
</dbReference>
<dbReference type="SMART" id="SM00482">
    <property type="entry name" value="POLAc"/>
    <property type="match status" value="1"/>
</dbReference>
<dbReference type="PATRIC" id="fig|121290.4.peg.2546"/>
<comment type="catalytic activity">
    <reaction evidence="15 17">
        <text>DNA(n) + a 2'-deoxyribonucleoside 5'-triphosphate = DNA(n+1) + diphosphate</text>
        <dbReference type="Rhea" id="RHEA:22508"/>
        <dbReference type="Rhea" id="RHEA-COMP:17339"/>
        <dbReference type="Rhea" id="RHEA-COMP:17340"/>
        <dbReference type="ChEBI" id="CHEBI:33019"/>
        <dbReference type="ChEBI" id="CHEBI:61560"/>
        <dbReference type="ChEBI" id="CHEBI:173112"/>
        <dbReference type="EC" id="2.7.7.7"/>
    </reaction>
</comment>
<gene>
    <name evidence="17" type="primary">polA</name>
    <name evidence="22" type="ORF">APY04_0519</name>
</gene>
<dbReference type="GO" id="GO:0006302">
    <property type="term" value="P:double-strand break repair"/>
    <property type="evidence" value="ECO:0007669"/>
    <property type="project" value="TreeGrafter"/>
</dbReference>
<evidence type="ECO:0000313" key="22">
    <source>
        <dbReference type="EMBL" id="KWT71268.1"/>
    </source>
</evidence>
<evidence type="ECO:0000256" key="4">
    <source>
        <dbReference type="ARBA" id="ARBA00020311"/>
    </source>
</evidence>
<evidence type="ECO:0000256" key="3">
    <source>
        <dbReference type="ARBA" id="ARBA00012417"/>
    </source>
</evidence>
<evidence type="ECO:0000259" key="18">
    <source>
        <dbReference type="SMART" id="SM00474"/>
    </source>
</evidence>
<dbReference type="PRINTS" id="PR00868">
    <property type="entry name" value="DNAPOLI"/>
</dbReference>
<keyword evidence="8" id="KW-0540">Nuclease</keyword>
<dbReference type="Pfam" id="PF00476">
    <property type="entry name" value="DNA_pol_A"/>
    <property type="match status" value="1"/>
</dbReference>
<keyword evidence="14 17" id="KW-0234">DNA repair</keyword>
<dbReference type="InterPro" id="IPR036279">
    <property type="entry name" value="5-3_exonuclease_C_sf"/>
</dbReference>
<dbReference type="AlphaFoldDB" id="A0A109BM23"/>
<dbReference type="InterPro" id="IPR008918">
    <property type="entry name" value="HhH2"/>
</dbReference>
<dbReference type="InterPro" id="IPR019760">
    <property type="entry name" value="DNA-dir_DNA_pol_A_CS"/>
</dbReference>
<evidence type="ECO:0000256" key="11">
    <source>
        <dbReference type="ARBA" id="ARBA00022839"/>
    </source>
</evidence>
<organism evidence="22 23">
    <name type="scientific">Hyphomicrobium sulfonivorans</name>
    <dbReference type="NCBI Taxonomy" id="121290"/>
    <lineage>
        <taxon>Bacteria</taxon>
        <taxon>Pseudomonadati</taxon>
        <taxon>Pseudomonadota</taxon>
        <taxon>Alphaproteobacteria</taxon>
        <taxon>Hyphomicrobiales</taxon>
        <taxon>Hyphomicrobiaceae</taxon>
        <taxon>Hyphomicrobium</taxon>
    </lineage>
</organism>
<dbReference type="GO" id="GO:0003677">
    <property type="term" value="F:DNA binding"/>
    <property type="evidence" value="ECO:0007669"/>
    <property type="project" value="UniProtKB-UniRule"/>
</dbReference>
<evidence type="ECO:0000256" key="14">
    <source>
        <dbReference type="ARBA" id="ARBA00023204"/>
    </source>
</evidence>
<evidence type="ECO:0000256" key="5">
    <source>
        <dbReference type="ARBA" id="ARBA00022679"/>
    </source>
</evidence>
<evidence type="ECO:0000259" key="21">
    <source>
        <dbReference type="SMART" id="SM00482"/>
    </source>
</evidence>
<keyword evidence="7 17" id="KW-0235">DNA replication</keyword>
<dbReference type="GO" id="GO:0006261">
    <property type="term" value="P:DNA-templated DNA replication"/>
    <property type="evidence" value="ECO:0007669"/>
    <property type="project" value="UniProtKB-UniRule"/>
</dbReference>
<keyword evidence="13 17" id="KW-0238">DNA-binding</keyword>
<dbReference type="InterPro" id="IPR036397">
    <property type="entry name" value="RNaseH_sf"/>
</dbReference>
<dbReference type="OrthoDB" id="9806424at2"/>
<dbReference type="CDD" id="cd06139">
    <property type="entry name" value="DNA_polA_I_Ecoli_like_exo"/>
    <property type="match status" value="1"/>
</dbReference>
<dbReference type="SMART" id="SM00279">
    <property type="entry name" value="HhH2"/>
    <property type="match status" value="1"/>
</dbReference>
<feature type="domain" description="DNA-directed DNA polymerase family A palm" evidence="21">
    <location>
        <begin position="753"/>
        <end position="960"/>
    </location>
</feature>
<dbReference type="InterPro" id="IPR002421">
    <property type="entry name" value="5-3_exonuclease"/>
</dbReference>
<evidence type="ECO:0000256" key="15">
    <source>
        <dbReference type="ARBA" id="ARBA00049244"/>
    </source>
</evidence>
<name>A0A109BM23_HYPSL</name>
<dbReference type="SMART" id="SM00474">
    <property type="entry name" value="35EXOc"/>
    <property type="match status" value="1"/>
</dbReference>
<dbReference type="SUPFAM" id="SSF56672">
    <property type="entry name" value="DNA/RNA polymerases"/>
    <property type="match status" value="1"/>
</dbReference>
<comment type="caution">
    <text evidence="22">The sequence shown here is derived from an EMBL/GenBank/DDBJ whole genome shotgun (WGS) entry which is preliminary data.</text>
</comment>
<evidence type="ECO:0000256" key="13">
    <source>
        <dbReference type="ARBA" id="ARBA00023125"/>
    </source>
</evidence>
<reference evidence="22 23" key="1">
    <citation type="submission" date="2015-10" db="EMBL/GenBank/DDBJ databases">
        <title>Transcriptomic analysis of a linuron degrading triple-species bacterial consortium.</title>
        <authorList>
            <person name="Albers P."/>
        </authorList>
    </citation>
    <scope>NUCLEOTIDE SEQUENCE [LARGE SCALE GENOMIC DNA]</scope>
    <source>
        <strain evidence="22 23">WDL6</strain>
    </source>
</reference>
<comment type="subunit">
    <text evidence="2">Single-chain monomer with multiple functions.</text>
</comment>
<dbReference type="Gene3D" id="1.20.1060.10">
    <property type="entry name" value="Taq DNA Polymerase, Chain T, domain 4"/>
    <property type="match status" value="1"/>
</dbReference>
<evidence type="ECO:0000256" key="7">
    <source>
        <dbReference type="ARBA" id="ARBA00022705"/>
    </source>
</evidence>
<proteinExistence type="inferred from homology"/>
<dbReference type="Proteomes" id="UP000059074">
    <property type="component" value="Unassembled WGS sequence"/>
</dbReference>
<dbReference type="PANTHER" id="PTHR10133:SF27">
    <property type="entry name" value="DNA POLYMERASE NU"/>
    <property type="match status" value="1"/>
</dbReference>
<evidence type="ECO:0000259" key="19">
    <source>
        <dbReference type="SMART" id="SM00475"/>
    </source>
</evidence>
<keyword evidence="23" id="KW-1185">Reference proteome</keyword>
<dbReference type="FunFam" id="1.10.150.20:FF:000002">
    <property type="entry name" value="DNA polymerase I"/>
    <property type="match status" value="1"/>
</dbReference>
<comment type="function">
    <text evidence="17">In addition to polymerase activity, this DNA polymerase exhibits 3'-5' and 5'-3' exonuclease activity.</text>
</comment>
<dbReference type="FunFam" id="1.10.150.20:FF:000003">
    <property type="entry name" value="DNA polymerase I"/>
    <property type="match status" value="1"/>
</dbReference>
<dbReference type="InterPro" id="IPR013520">
    <property type="entry name" value="Ribonucl_H"/>
</dbReference>
<dbReference type="SUPFAM" id="SSF53098">
    <property type="entry name" value="Ribonuclease H-like"/>
    <property type="match status" value="1"/>
</dbReference>
<dbReference type="STRING" id="121290.APY04_0519"/>
<dbReference type="RefSeq" id="WP_083509421.1">
    <property type="nucleotide sequence ID" value="NZ_LMTR01000026.1"/>
</dbReference>
<accession>A0A109BM23</accession>
<dbReference type="InterPro" id="IPR020045">
    <property type="entry name" value="DNA_polI_H3TH"/>
</dbReference>
<dbReference type="Gene3D" id="3.30.420.10">
    <property type="entry name" value="Ribonuclease H-like superfamily/Ribonuclease H"/>
    <property type="match status" value="1"/>
</dbReference>
<dbReference type="EC" id="2.7.7.7" evidence="3 16"/>
<evidence type="ECO:0000313" key="23">
    <source>
        <dbReference type="Proteomes" id="UP000059074"/>
    </source>
</evidence>
<dbReference type="Pfam" id="PF02739">
    <property type="entry name" value="5_3_exonuc_N"/>
    <property type="match status" value="1"/>
</dbReference>
<dbReference type="Pfam" id="PF01612">
    <property type="entry name" value="DNA_pol_A_exo1"/>
    <property type="match status" value="1"/>
</dbReference>
<dbReference type="PANTHER" id="PTHR10133">
    <property type="entry name" value="DNA POLYMERASE I"/>
    <property type="match status" value="1"/>
</dbReference>
<evidence type="ECO:0000256" key="16">
    <source>
        <dbReference type="NCBIfam" id="TIGR00593"/>
    </source>
</evidence>
<dbReference type="GO" id="GO:0008408">
    <property type="term" value="F:3'-5' exonuclease activity"/>
    <property type="evidence" value="ECO:0007669"/>
    <property type="project" value="UniProtKB-UniRule"/>
</dbReference>
<feature type="domain" description="3'-5' exonuclease" evidence="18">
    <location>
        <begin position="379"/>
        <end position="578"/>
    </location>
</feature>
<dbReference type="InterPro" id="IPR001098">
    <property type="entry name" value="DNA-dir_DNA_pol_A_palm_dom"/>
</dbReference>
<dbReference type="NCBIfam" id="NF004397">
    <property type="entry name" value="PRK05755.1"/>
    <property type="match status" value="1"/>
</dbReference>
<keyword evidence="9 17" id="KW-0227">DNA damage</keyword>
<evidence type="ECO:0000256" key="12">
    <source>
        <dbReference type="ARBA" id="ARBA00022932"/>
    </source>
</evidence>
<dbReference type="InterPro" id="IPR002298">
    <property type="entry name" value="DNA_polymerase_A"/>
</dbReference>